<evidence type="ECO:0000313" key="6">
    <source>
        <dbReference type="EMBL" id="WRQ87975.1"/>
    </source>
</evidence>
<feature type="domain" description="Metallo-beta-lactamase" evidence="5">
    <location>
        <begin position="96"/>
        <end position="257"/>
    </location>
</feature>
<reference evidence="6 7" key="1">
    <citation type="submission" date="2023-12" db="EMBL/GenBank/DDBJ databases">
        <title>Description of an unclassified Opitutus bacterium of Verrucomicrobiota.</title>
        <authorList>
            <person name="Zhang D.-F."/>
        </authorList>
    </citation>
    <scope>NUCLEOTIDE SEQUENCE [LARGE SCALE GENOMIC DNA]</scope>
    <source>
        <strain evidence="6 7">WL0086</strain>
    </source>
</reference>
<evidence type="ECO:0000256" key="2">
    <source>
        <dbReference type="ARBA" id="ARBA00022723"/>
    </source>
</evidence>
<comment type="cofactor">
    <cofactor evidence="1">
        <name>Zn(2+)</name>
        <dbReference type="ChEBI" id="CHEBI:29105"/>
    </cofactor>
</comment>
<dbReference type="Pfam" id="PF00753">
    <property type="entry name" value="Lactamase_B"/>
    <property type="match status" value="1"/>
</dbReference>
<dbReference type="SUPFAM" id="SSF56281">
    <property type="entry name" value="Metallo-hydrolase/oxidoreductase"/>
    <property type="match status" value="1"/>
</dbReference>
<dbReference type="PANTHER" id="PTHR46233">
    <property type="entry name" value="HYDROXYACYLGLUTATHIONE HYDROLASE GLOC"/>
    <property type="match status" value="1"/>
</dbReference>
<gene>
    <name evidence="6" type="ORF">K1X11_001050</name>
</gene>
<evidence type="ECO:0000313" key="7">
    <source>
        <dbReference type="Proteomes" id="UP000738431"/>
    </source>
</evidence>
<evidence type="ECO:0000256" key="1">
    <source>
        <dbReference type="ARBA" id="ARBA00001947"/>
    </source>
</evidence>
<dbReference type="EMBL" id="CP139781">
    <property type="protein sequence ID" value="WRQ87975.1"/>
    <property type="molecule type" value="Genomic_DNA"/>
</dbReference>
<protein>
    <submittedName>
        <fullName evidence="6">MBL fold metallo-hydrolase</fullName>
    </submittedName>
</protein>
<keyword evidence="3" id="KW-0378">Hydrolase</keyword>
<dbReference type="Gene3D" id="3.60.15.10">
    <property type="entry name" value="Ribonuclease Z/Hydroxyacylglutathione hydrolase-like"/>
    <property type="match status" value="1"/>
</dbReference>
<sequence>MPLIPLEDNFDDVINKTQRGLGVSDEELIRRAEVSAEDLAKVKAGEPIIAVVRRVARHLRLNPNALEAHARREWYPEIPVFPRGFTAFNTPFEDMTVNSFLIWDSRTKEAAAFDTGASVDSMIDVIECDKLRLKYIFITHTHDDHIADLARLADFAPNAEIWSHTDAPVDHPRAQTFKEGVHFHIGSLDIKTVLTSGHAPGQTTFFVTGLSWPLAIVGDSLFASSVGGSPTHFAEQLRNDREKIFTLPRDTVLAPGHGPITTLAQEKKHNPVFAH</sequence>
<evidence type="ECO:0000256" key="4">
    <source>
        <dbReference type="ARBA" id="ARBA00022833"/>
    </source>
</evidence>
<dbReference type="Proteomes" id="UP000738431">
    <property type="component" value="Chromosome"/>
</dbReference>
<organism evidence="6 7">
    <name type="scientific">Actomonas aquatica</name>
    <dbReference type="NCBI Taxonomy" id="2866162"/>
    <lineage>
        <taxon>Bacteria</taxon>
        <taxon>Pseudomonadati</taxon>
        <taxon>Verrucomicrobiota</taxon>
        <taxon>Opitutia</taxon>
        <taxon>Opitutales</taxon>
        <taxon>Opitutaceae</taxon>
        <taxon>Actomonas</taxon>
    </lineage>
</organism>
<name>A0ABZ1CCF3_9BACT</name>
<dbReference type="PANTHER" id="PTHR46233:SF3">
    <property type="entry name" value="HYDROXYACYLGLUTATHIONE HYDROLASE GLOC"/>
    <property type="match status" value="1"/>
</dbReference>
<evidence type="ECO:0000259" key="5">
    <source>
        <dbReference type="SMART" id="SM00849"/>
    </source>
</evidence>
<keyword evidence="2" id="KW-0479">Metal-binding</keyword>
<accession>A0ABZ1CCF3</accession>
<evidence type="ECO:0000256" key="3">
    <source>
        <dbReference type="ARBA" id="ARBA00022801"/>
    </source>
</evidence>
<dbReference type="InterPro" id="IPR001279">
    <property type="entry name" value="Metallo-B-lactamas"/>
</dbReference>
<dbReference type="InterPro" id="IPR051453">
    <property type="entry name" value="MBL_Glyoxalase_II"/>
</dbReference>
<dbReference type="SMART" id="SM00849">
    <property type="entry name" value="Lactamase_B"/>
    <property type="match status" value="1"/>
</dbReference>
<dbReference type="RefSeq" id="WP_221028989.1">
    <property type="nucleotide sequence ID" value="NZ_CP139781.1"/>
</dbReference>
<keyword evidence="4" id="KW-0862">Zinc</keyword>
<dbReference type="InterPro" id="IPR036866">
    <property type="entry name" value="RibonucZ/Hydroxyglut_hydro"/>
</dbReference>
<proteinExistence type="predicted"/>
<keyword evidence="7" id="KW-1185">Reference proteome</keyword>